<dbReference type="OrthoDB" id="9913224at2"/>
<name>A0A5R9B9P1_9MICC</name>
<gene>
    <name evidence="2" type="ORF">FEF26_13305</name>
</gene>
<feature type="transmembrane region" description="Helical" evidence="1">
    <location>
        <begin position="89"/>
        <end position="112"/>
    </location>
</feature>
<proteinExistence type="predicted"/>
<accession>A0A5R9B9P1</accession>
<keyword evidence="3" id="KW-1185">Reference proteome</keyword>
<organism evidence="2 3">
    <name type="scientific">Nesterenkonia salmonea</name>
    <dbReference type="NCBI Taxonomy" id="1804987"/>
    <lineage>
        <taxon>Bacteria</taxon>
        <taxon>Bacillati</taxon>
        <taxon>Actinomycetota</taxon>
        <taxon>Actinomycetes</taxon>
        <taxon>Micrococcales</taxon>
        <taxon>Micrococcaceae</taxon>
        <taxon>Nesterenkonia</taxon>
    </lineage>
</organism>
<dbReference type="EMBL" id="VAVZ01000044">
    <property type="protein sequence ID" value="TLP93508.1"/>
    <property type="molecule type" value="Genomic_DNA"/>
</dbReference>
<feature type="transmembrane region" description="Helical" evidence="1">
    <location>
        <begin position="124"/>
        <end position="142"/>
    </location>
</feature>
<dbReference type="AlphaFoldDB" id="A0A5R9B9P1"/>
<dbReference type="Proteomes" id="UP000310458">
    <property type="component" value="Unassembled WGS sequence"/>
</dbReference>
<sequence length="174" mass="18561">MRELVRHGSTEQLVLRAVVALGGMLFAGVLTLASGRDWFDLGTAVIPALLSIAAALYPRNVMPLALLLYLVILWVGVNDDVRTAWTLPAAALILLIHSASALAAVLPIAAPVPRQMWVSWGGRIAALMGITVIAWMIVRAMAGMDVPFAAFILLVSSGAFSIAALAHDRWAKRL</sequence>
<keyword evidence="1" id="KW-0812">Transmembrane</keyword>
<feature type="transmembrane region" description="Helical" evidence="1">
    <location>
        <begin position="61"/>
        <end position="77"/>
    </location>
</feature>
<feature type="transmembrane region" description="Helical" evidence="1">
    <location>
        <begin position="148"/>
        <end position="166"/>
    </location>
</feature>
<keyword evidence="1" id="KW-1133">Transmembrane helix</keyword>
<evidence type="ECO:0000313" key="3">
    <source>
        <dbReference type="Proteomes" id="UP000310458"/>
    </source>
</evidence>
<feature type="transmembrane region" description="Helical" evidence="1">
    <location>
        <begin position="12"/>
        <end position="32"/>
    </location>
</feature>
<reference evidence="2 3" key="1">
    <citation type="submission" date="2019-05" db="EMBL/GenBank/DDBJ databases">
        <title>Nesterenkonia sp. GY074 isolated from the Southern Atlantic Ocean.</title>
        <authorList>
            <person name="Zhang G."/>
        </authorList>
    </citation>
    <scope>NUCLEOTIDE SEQUENCE [LARGE SCALE GENOMIC DNA]</scope>
    <source>
        <strain evidence="2 3">GY074</strain>
    </source>
</reference>
<keyword evidence="1" id="KW-0472">Membrane</keyword>
<evidence type="ECO:0000313" key="2">
    <source>
        <dbReference type="EMBL" id="TLP93508.1"/>
    </source>
</evidence>
<evidence type="ECO:0000256" key="1">
    <source>
        <dbReference type="SAM" id="Phobius"/>
    </source>
</evidence>
<protein>
    <submittedName>
        <fullName evidence="2">Uncharacterized protein</fullName>
    </submittedName>
</protein>
<comment type="caution">
    <text evidence="2">The sequence shown here is derived from an EMBL/GenBank/DDBJ whole genome shotgun (WGS) entry which is preliminary data.</text>
</comment>
<dbReference type="RefSeq" id="WP_138254028.1">
    <property type="nucleotide sequence ID" value="NZ_VAVZ01000044.1"/>
</dbReference>